<evidence type="ECO:0000313" key="2">
    <source>
        <dbReference type="Proteomes" id="UP000185487"/>
    </source>
</evidence>
<protein>
    <recommendedName>
        <fullName evidence="3">Transcriptional regulator</fullName>
    </recommendedName>
</protein>
<keyword evidence="2" id="KW-1185">Reference proteome</keyword>
<dbReference type="Proteomes" id="UP000185487">
    <property type="component" value="Chromosome"/>
</dbReference>
<dbReference type="RefSeq" id="WP_236952726.1">
    <property type="nucleotide sequence ID" value="NZ_CP015367.1"/>
</dbReference>
<gene>
    <name evidence="1" type="ORF">MCBMB27_03461</name>
</gene>
<organism evidence="1 2">
    <name type="scientific">Methylobacterium phyllosphaerae</name>
    <dbReference type="NCBI Taxonomy" id="418223"/>
    <lineage>
        <taxon>Bacteria</taxon>
        <taxon>Pseudomonadati</taxon>
        <taxon>Pseudomonadota</taxon>
        <taxon>Alphaproteobacteria</taxon>
        <taxon>Hyphomicrobiales</taxon>
        <taxon>Methylobacteriaceae</taxon>
        <taxon>Methylobacterium</taxon>
    </lineage>
</organism>
<dbReference type="EMBL" id="CP015367">
    <property type="protein sequence ID" value="APT32752.1"/>
    <property type="molecule type" value="Genomic_DNA"/>
</dbReference>
<proteinExistence type="predicted"/>
<name>A0ABM6G5F3_9HYPH</name>
<evidence type="ECO:0000313" key="1">
    <source>
        <dbReference type="EMBL" id="APT32752.1"/>
    </source>
</evidence>
<evidence type="ECO:0008006" key="3">
    <source>
        <dbReference type="Google" id="ProtNLM"/>
    </source>
</evidence>
<reference evidence="1 2" key="1">
    <citation type="submission" date="2016-04" db="EMBL/GenBank/DDBJ databases">
        <title>Complete genome sequencing and analysis of CBMB27, Methylobacterium phyllosphaerae isolated from leaf tissues of rice (Oryza sativa L.).</title>
        <authorList>
            <person name="Lee Y."/>
            <person name="Hwangbo K."/>
            <person name="Chung H."/>
            <person name="Yoo J."/>
            <person name="Kim K.Y."/>
            <person name="Sa T.M."/>
            <person name="Um Y."/>
            <person name="Madhaiyan M."/>
        </authorList>
    </citation>
    <scope>NUCLEOTIDE SEQUENCE [LARGE SCALE GENOMIC DNA]</scope>
    <source>
        <strain evidence="1 2">CBMB27</strain>
    </source>
</reference>
<sequence length="158" mass="16631">MATGHRRIRGLSRRSINVLLTLRYSIFSCILTGLAMSSDHAAKLAATLEVLRGAVGFLIAERVAAQPVAIQDDLISALQDALSRTPGMGRDPVSPWIPVVAADMIDEVRRQIGHPAGAAASLGVARSGPAQISEVAEGPSREYALGAIAHFEARRAVA</sequence>
<accession>A0ABM6G5F3</accession>